<evidence type="ECO:0000313" key="3">
    <source>
        <dbReference type="EMBL" id="DBA04407.1"/>
    </source>
</evidence>
<proteinExistence type="predicted"/>
<protein>
    <recommendedName>
        <fullName evidence="5">MARVEL domain-containing protein</fullName>
    </recommendedName>
</protein>
<keyword evidence="2" id="KW-0812">Transmembrane</keyword>
<feature type="transmembrane region" description="Helical" evidence="2">
    <location>
        <begin position="128"/>
        <end position="150"/>
    </location>
</feature>
<evidence type="ECO:0000313" key="4">
    <source>
        <dbReference type="Proteomes" id="UP001146120"/>
    </source>
</evidence>
<evidence type="ECO:0000256" key="2">
    <source>
        <dbReference type="SAM" id="Phobius"/>
    </source>
</evidence>
<dbReference type="AlphaFoldDB" id="A0AAV2ZHD6"/>
<evidence type="ECO:0008006" key="5">
    <source>
        <dbReference type="Google" id="ProtNLM"/>
    </source>
</evidence>
<feature type="transmembrane region" description="Helical" evidence="2">
    <location>
        <begin position="86"/>
        <end position="107"/>
    </location>
</feature>
<keyword evidence="4" id="KW-1185">Reference proteome</keyword>
<feature type="region of interest" description="Disordered" evidence="1">
    <location>
        <begin position="161"/>
        <end position="185"/>
    </location>
</feature>
<accession>A0AAV2ZHD6</accession>
<keyword evidence="2" id="KW-0472">Membrane</keyword>
<name>A0AAV2ZHD6_9STRA</name>
<sequence>MVDPRVPLWVRSGTLIPAFIAIASGSAGYIRTCRFGADINGSRSQINFMIAMGVLSFIVLIVRIVVFDVRQWLRDSRKLFLAIDALFMFLTFVAAVAGSVAPVSSAVCSKEDNKAFMENVCHFKCANIMAAIVSNFCMFLGFMLSLLFTFNPSWITSAAEEESPYKETPPTPRSDKPTDANLTKV</sequence>
<reference evidence="3" key="1">
    <citation type="submission" date="2022-11" db="EMBL/GenBank/DDBJ databases">
        <authorList>
            <person name="Morgan W.R."/>
            <person name="Tartar A."/>
        </authorList>
    </citation>
    <scope>NUCLEOTIDE SEQUENCE</scope>
    <source>
        <strain evidence="3">ARSEF 373</strain>
    </source>
</reference>
<feature type="transmembrane region" description="Helical" evidence="2">
    <location>
        <begin position="6"/>
        <end position="25"/>
    </location>
</feature>
<dbReference type="EMBL" id="DAKRPA010000008">
    <property type="protein sequence ID" value="DBA04407.1"/>
    <property type="molecule type" value="Genomic_DNA"/>
</dbReference>
<dbReference type="Proteomes" id="UP001146120">
    <property type="component" value="Unassembled WGS sequence"/>
</dbReference>
<evidence type="ECO:0000256" key="1">
    <source>
        <dbReference type="SAM" id="MobiDB-lite"/>
    </source>
</evidence>
<keyword evidence="2" id="KW-1133">Transmembrane helix</keyword>
<comment type="caution">
    <text evidence="3">The sequence shown here is derived from an EMBL/GenBank/DDBJ whole genome shotgun (WGS) entry which is preliminary data.</text>
</comment>
<organism evidence="3 4">
    <name type="scientific">Lagenidium giganteum</name>
    <dbReference type="NCBI Taxonomy" id="4803"/>
    <lineage>
        <taxon>Eukaryota</taxon>
        <taxon>Sar</taxon>
        <taxon>Stramenopiles</taxon>
        <taxon>Oomycota</taxon>
        <taxon>Peronosporomycetes</taxon>
        <taxon>Pythiales</taxon>
        <taxon>Pythiaceae</taxon>
    </lineage>
</organism>
<gene>
    <name evidence="3" type="ORF">N0F65_010003</name>
</gene>
<feature type="transmembrane region" description="Helical" evidence="2">
    <location>
        <begin position="46"/>
        <end position="66"/>
    </location>
</feature>
<reference evidence="3" key="2">
    <citation type="journal article" date="2023" name="Microbiol Resour">
        <title>Decontamination and Annotation of the Draft Genome Sequence of the Oomycete Lagenidium giganteum ARSEF 373.</title>
        <authorList>
            <person name="Morgan W.R."/>
            <person name="Tartar A."/>
        </authorList>
    </citation>
    <scope>NUCLEOTIDE SEQUENCE</scope>
    <source>
        <strain evidence="3">ARSEF 373</strain>
    </source>
</reference>